<dbReference type="SMART" id="SM00471">
    <property type="entry name" value="HDc"/>
    <property type="match status" value="1"/>
</dbReference>
<evidence type="ECO:0000256" key="6">
    <source>
        <dbReference type="ARBA" id="ARBA00009999"/>
    </source>
</evidence>
<evidence type="ECO:0000256" key="11">
    <source>
        <dbReference type="ARBA" id="ARBA00022842"/>
    </source>
</evidence>
<evidence type="ECO:0000313" key="16">
    <source>
        <dbReference type="Proteomes" id="UP000249723"/>
    </source>
</evidence>
<evidence type="ECO:0000256" key="10">
    <source>
        <dbReference type="ARBA" id="ARBA00022801"/>
    </source>
</evidence>
<keyword evidence="10" id="KW-0378">Hydrolase</keyword>
<name>A0A2X0MTM0_9BASI</name>
<evidence type="ECO:0000259" key="14">
    <source>
        <dbReference type="SMART" id="SM00471"/>
    </source>
</evidence>
<evidence type="ECO:0000256" key="9">
    <source>
        <dbReference type="ARBA" id="ARBA00022723"/>
    </source>
</evidence>
<comment type="catalytic activity">
    <reaction evidence="1">
        <text>a 2'-deoxyribonucleoside 5'-phosphate + H2O = a 2'-deoxyribonucleoside + phosphate</text>
        <dbReference type="Rhea" id="RHEA:36167"/>
        <dbReference type="ChEBI" id="CHEBI:15377"/>
        <dbReference type="ChEBI" id="CHEBI:18274"/>
        <dbReference type="ChEBI" id="CHEBI:43474"/>
        <dbReference type="ChEBI" id="CHEBI:65317"/>
        <dbReference type="EC" id="3.1.3.89"/>
    </reaction>
</comment>
<evidence type="ECO:0000313" key="15">
    <source>
        <dbReference type="EMBL" id="SCZ90603.1"/>
    </source>
</evidence>
<comment type="cofactor">
    <cofactor evidence="4">
        <name>Mg(2+)</name>
        <dbReference type="ChEBI" id="CHEBI:18420"/>
    </cofactor>
</comment>
<dbReference type="GO" id="GO:0005737">
    <property type="term" value="C:cytoplasm"/>
    <property type="evidence" value="ECO:0007669"/>
    <property type="project" value="TreeGrafter"/>
</dbReference>
<dbReference type="Gene3D" id="1.10.3210.10">
    <property type="entry name" value="Hypothetical protein af1432"/>
    <property type="match status" value="1"/>
</dbReference>
<dbReference type="EC" id="3.1.3.89" evidence="8"/>
<evidence type="ECO:0000256" key="7">
    <source>
        <dbReference type="ARBA" id="ARBA00011738"/>
    </source>
</evidence>
<keyword evidence="16" id="KW-1185">Reference proteome</keyword>
<dbReference type="GO" id="GO:0009159">
    <property type="term" value="P:deoxyribonucleoside monophosphate catabolic process"/>
    <property type="evidence" value="ECO:0007669"/>
    <property type="project" value="UniProtKB-ARBA"/>
</dbReference>
<comment type="cofactor">
    <cofactor evidence="2">
        <name>Mn(2+)</name>
        <dbReference type="ChEBI" id="CHEBI:29035"/>
    </cofactor>
</comment>
<dbReference type="OrthoDB" id="10254258at2759"/>
<dbReference type="STRING" id="289078.A0A2X0MTM0"/>
<evidence type="ECO:0000256" key="2">
    <source>
        <dbReference type="ARBA" id="ARBA00001936"/>
    </source>
</evidence>
<feature type="region of interest" description="Disordered" evidence="13">
    <location>
        <begin position="272"/>
        <end position="302"/>
    </location>
</feature>
<comment type="subunit">
    <text evidence="7">Homodimer.</text>
</comment>
<evidence type="ECO:0000256" key="3">
    <source>
        <dbReference type="ARBA" id="ARBA00001941"/>
    </source>
</evidence>
<dbReference type="InterPro" id="IPR003607">
    <property type="entry name" value="HD/PDEase_dom"/>
</dbReference>
<keyword evidence="9" id="KW-0479">Metal-binding</keyword>
<keyword evidence="12" id="KW-0170">Cobalt</keyword>
<evidence type="ECO:0000256" key="4">
    <source>
        <dbReference type="ARBA" id="ARBA00001946"/>
    </source>
</evidence>
<gene>
    <name evidence="15" type="ORF">BZ3500_MVSOF-1268-A1-R1_CHR1-3G02093</name>
</gene>
<reference evidence="16" key="1">
    <citation type="submission" date="2016-10" db="EMBL/GenBank/DDBJ databases">
        <authorList>
            <person name="Jeantristanb JTB J.-T."/>
            <person name="Ricardo R."/>
        </authorList>
    </citation>
    <scope>NUCLEOTIDE SEQUENCE [LARGE SCALE GENOMIC DNA]</scope>
</reference>
<dbReference type="GO" id="GO:0046872">
    <property type="term" value="F:metal ion binding"/>
    <property type="evidence" value="ECO:0007669"/>
    <property type="project" value="UniProtKB-KW"/>
</dbReference>
<protein>
    <recommendedName>
        <fullName evidence="8">5'-deoxynucleotidase</fullName>
        <ecNumber evidence="8">3.1.3.89</ecNumber>
    </recommendedName>
</protein>
<organism evidence="15 16">
    <name type="scientific">Microbotryum saponariae</name>
    <dbReference type="NCBI Taxonomy" id="289078"/>
    <lineage>
        <taxon>Eukaryota</taxon>
        <taxon>Fungi</taxon>
        <taxon>Dikarya</taxon>
        <taxon>Basidiomycota</taxon>
        <taxon>Pucciniomycotina</taxon>
        <taxon>Microbotryomycetes</taxon>
        <taxon>Microbotryales</taxon>
        <taxon>Microbotryaceae</taxon>
        <taxon>Microbotryum</taxon>
    </lineage>
</organism>
<evidence type="ECO:0000256" key="8">
    <source>
        <dbReference type="ARBA" id="ARBA00012964"/>
    </source>
</evidence>
<sequence length="302" mass="33704">MSPALNGTRMSLPVSMAQDDEQGMLGFFHTLERLKTDIRGADHPRHPCLDGQQTNKRTGWVNNNVQLPESIADHMYRMSMMALVLPPPTNGEPPLDIARCVMMSLIHDLAEADVGDITPEHASGISREQKHLMEQAAMERIKGLLGHPSIASLRVESLWREYEDRQTPEAKFVKDLDQFELAVQGVEYEKAQGIQSIQAFFDSTVPRILHPTVKQWVKELMEQRRALWASRGWEGYVHVDVAPDAPATSTSTQSTASTLILNGHIEEKSSARTTFTQRVWGEHRSDDTGPPDSSSQEVGAEA</sequence>
<dbReference type="PANTHER" id="PTHR11845">
    <property type="entry name" value="5'-DEOXYNUCLEOTIDASE HDDC2"/>
    <property type="match status" value="1"/>
</dbReference>
<proteinExistence type="inferred from homology"/>
<accession>A0A2X0MTM0</accession>
<dbReference type="Proteomes" id="UP000249723">
    <property type="component" value="Unassembled WGS sequence"/>
</dbReference>
<dbReference type="GO" id="GO:0002953">
    <property type="term" value="F:5'-deoxynucleotidase activity"/>
    <property type="evidence" value="ECO:0007669"/>
    <property type="project" value="UniProtKB-EC"/>
</dbReference>
<feature type="domain" description="HD/PDEase" evidence="14">
    <location>
        <begin position="67"/>
        <end position="191"/>
    </location>
</feature>
<dbReference type="SUPFAM" id="SSF109604">
    <property type="entry name" value="HD-domain/PDEase-like"/>
    <property type="match status" value="1"/>
</dbReference>
<evidence type="ECO:0000256" key="5">
    <source>
        <dbReference type="ARBA" id="ARBA00004074"/>
    </source>
</evidence>
<comment type="cofactor">
    <cofactor evidence="3">
        <name>Co(2+)</name>
        <dbReference type="ChEBI" id="CHEBI:48828"/>
    </cofactor>
</comment>
<evidence type="ECO:0000256" key="1">
    <source>
        <dbReference type="ARBA" id="ARBA00001638"/>
    </source>
</evidence>
<evidence type="ECO:0000256" key="12">
    <source>
        <dbReference type="ARBA" id="ARBA00023285"/>
    </source>
</evidence>
<comment type="similarity">
    <text evidence="6">Belongs to the HDDC2 family.</text>
</comment>
<dbReference type="PANTHER" id="PTHR11845:SF13">
    <property type="entry name" value="5'-DEOXYNUCLEOTIDASE HDDC2"/>
    <property type="match status" value="1"/>
</dbReference>
<dbReference type="EMBL" id="FMWP01000014">
    <property type="protein sequence ID" value="SCZ90603.1"/>
    <property type="molecule type" value="Genomic_DNA"/>
</dbReference>
<dbReference type="InterPro" id="IPR039356">
    <property type="entry name" value="YfbR/HDDC2"/>
</dbReference>
<evidence type="ECO:0000256" key="13">
    <source>
        <dbReference type="SAM" id="MobiDB-lite"/>
    </source>
</evidence>
<comment type="function">
    <text evidence="5">Catalyzes the dephosphorylation of the nucleoside 5'-monophosphates deoxyadenosine monophosphate (dAMP), deoxycytidine monophosphate (dCMP), deoxyguanosine monophosphate (dGMP) and deoxythymidine monophosphate (dTMP).</text>
</comment>
<dbReference type="FunFam" id="1.10.3210.10:FF:000011">
    <property type="entry name" value="HD domain-containing protein 2"/>
    <property type="match status" value="1"/>
</dbReference>
<dbReference type="Pfam" id="PF13023">
    <property type="entry name" value="HD_3"/>
    <property type="match status" value="1"/>
</dbReference>
<dbReference type="AlphaFoldDB" id="A0A2X0MTM0"/>
<keyword evidence="11" id="KW-0460">Magnesium</keyword>
<dbReference type="InterPro" id="IPR006674">
    <property type="entry name" value="HD_domain"/>
</dbReference>
<feature type="compositionally biased region" description="Polar residues" evidence="13">
    <location>
        <begin position="291"/>
        <end position="302"/>
    </location>
</feature>